<dbReference type="EMBL" id="BAAACP010000020">
    <property type="protein sequence ID" value="GAA0865964.1"/>
    <property type="molecule type" value="Genomic_DNA"/>
</dbReference>
<organism evidence="1 2">
    <name type="scientific">Paraclostridium tenue</name>
    <dbReference type="NCBI Taxonomy" id="1737"/>
    <lineage>
        <taxon>Bacteria</taxon>
        <taxon>Bacillati</taxon>
        <taxon>Bacillota</taxon>
        <taxon>Clostridia</taxon>
        <taxon>Peptostreptococcales</taxon>
        <taxon>Peptostreptococcaceae</taxon>
        <taxon>Paraclostridium</taxon>
    </lineage>
</organism>
<accession>A0ABN1M9F4</accession>
<protein>
    <recommendedName>
        <fullName evidence="3">Lipoprotein</fullName>
    </recommendedName>
</protein>
<sequence>MKKTIYSIILISTISLLVVGCGDKTILGKAHEESVTNGAGEEIGKRLVIESSDKDIKDKDIVKFYDETVKGNEYKYITVDFGNGEGLVFNDDESFIKGKIDEDGMISSTEKLGQIKEDKVTYQKD</sequence>
<gene>
    <name evidence="1" type="ORF">GCM10008917_25550</name>
</gene>
<dbReference type="RefSeq" id="WP_346046636.1">
    <property type="nucleotide sequence ID" value="NZ_BAAACP010000020.1"/>
</dbReference>
<evidence type="ECO:0008006" key="3">
    <source>
        <dbReference type="Google" id="ProtNLM"/>
    </source>
</evidence>
<comment type="caution">
    <text evidence="1">The sequence shown here is derived from an EMBL/GenBank/DDBJ whole genome shotgun (WGS) entry which is preliminary data.</text>
</comment>
<dbReference type="PROSITE" id="PS51257">
    <property type="entry name" value="PROKAR_LIPOPROTEIN"/>
    <property type="match status" value="1"/>
</dbReference>
<evidence type="ECO:0000313" key="2">
    <source>
        <dbReference type="Proteomes" id="UP001400965"/>
    </source>
</evidence>
<dbReference type="Proteomes" id="UP001400965">
    <property type="component" value="Unassembled WGS sequence"/>
</dbReference>
<evidence type="ECO:0000313" key="1">
    <source>
        <dbReference type="EMBL" id="GAA0865964.1"/>
    </source>
</evidence>
<name>A0ABN1M9F4_9FIRM</name>
<reference evidence="1 2" key="1">
    <citation type="journal article" date="2019" name="Int. J. Syst. Evol. Microbiol.">
        <title>The Global Catalogue of Microorganisms (GCM) 10K type strain sequencing project: providing services to taxonomists for standard genome sequencing and annotation.</title>
        <authorList>
            <consortium name="The Broad Institute Genomics Platform"/>
            <consortium name="The Broad Institute Genome Sequencing Center for Infectious Disease"/>
            <person name="Wu L."/>
            <person name="Ma J."/>
        </authorList>
    </citation>
    <scope>NUCLEOTIDE SEQUENCE [LARGE SCALE GENOMIC DNA]</scope>
    <source>
        <strain evidence="1 2">JCM 6486</strain>
    </source>
</reference>
<proteinExistence type="predicted"/>
<keyword evidence="2" id="KW-1185">Reference proteome</keyword>